<organism evidence="6 7">
    <name type="scientific">Tectimicrobiota bacterium</name>
    <dbReference type="NCBI Taxonomy" id="2528274"/>
    <lineage>
        <taxon>Bacteria</taxon>
        <taxon>Pseudomonadati</taxon>
        <taxon>Nitrospinota/Tectimicrobiota group</taxon>
        <taxon>Candidatus Tectimicrobiota</taxon>
    </lineage>
</organism>
<accession>A0A937W3I6</accession>
<dbReference type="CDD" id="cd13653">
    <property type="entry name" value="PBP2_phosphate_like_1"/>
    <property type="match status" value="1"/>
</dbReference>
<dbReference type="InterPro" id="IPR011862">
    <property type="entry name" value="Phos-bd"/>
</dbReference>
<evidence type="ECO:0000256" key="1">
    <source>
        <dbReference type="ARBA" id="ARBA00008725"/>
    </source>
</evidence>
<dbReference type="AlphaFoldDB" id="A0A937W3I6"/>
<evidence type="ECO:0000256" key="4">
    <source>
        <dbReference type="RuleBase" id="RU367119"/>
    </source>
</evidence>
<dbReference type="EMBL" id="VGLS01000340">
    <property type="protein sequence ID" value="MBM3224500.1"/>
    <property type="molecule type" value="Genomic_DNA"/>
</dbReference>
<evidence type="ECO:0000256" key="2">
    <source>
        <dbReference type="ARBA" id="ARBA00022448"/>
    </source>
</evidence>
<dbReference type="PANTHER" id="PTHR30570">
    <property type="entry name" value="PERIPLASMIC PHOSPHATE BINDING COMPONENT OF PHOSPHATE ABC TRANSPORTER"/>
    <property type="match status" value="1"/>
</dbReference>
<reference evidence="6" key="1">
    <citation type="submission" date="2019-03" db="EMBL/GenBank/DDBJ databases">
        <title>Lake Tanganyika Metagenome-Assembled Genomes (MAGs).</title>
        <authorList>
            <person name="Tran P."/>
        </authorList>
    </citation>
    <scope>NUCLEOTIDE SEQUENCE</scope>
    <source>
        <strain evidence="6">K_DeepCast_65m_m2_066</strain>
    </source>
</reference>
<name>A0A937W3I6_UNCTE</name>
<dbReference type="SUPFAM" id="SSF53850">
    <property type="entry name" value="Periplasmic binding protein-like II"/>
    <property type="match status" value="1"/>
</dbReference>
<dbReference type="PANTHER" id="PTHR30570:SF6">
    <property type="entry name" value="PHOSPHATE-BINDING PROTEIN PSTS"/>
    <property type="match status" value="1"/>
</dbReference>
<dbReference type="Pfam" id="PF12849">
    <property type="entry name" value="PBP_like_2"/>
    <property type="match status" value="1"/>
</dbReference>
<dbReference type="Gene3D" id="3.40.190.10">
    <property type="entry name" value="Periplasmic binding protein-like II"/>
    <property type="match status" value="2"/>
</dbReference>
<comment type="function">
    <text evidence="4">Involved in the system for phosphate transport across the cytoplasmic membrane.</text>
</comment>
<proteinExistence type="inferred from homology"/>
<evidence type="ECO:0000259" key="5">
    <source>
        <dbReference type="Pfam" id="PF12849"/>
    </source>
</evidence>
<dbReference type="GO" id="GO:0006817">
    <property type="term" value="P:phosphate ion transport"/>
    <property type="evidence" value="ECO:0007669"/>
    <property type="project" value="UniProtKB-UniRule"/>
</dbReference>
<dbReference type="Proteomes" id="UP000712673">
    <property type="component" value="Unassembled WGS sequence"/>
</dbReference>
<protein>
    <recommendedName>
        <fullName evidence="4">Phosphate-binding protein</fullName>
    </recommendedName>
</protein>
<feature type="domain" description="PBP" evidence="5">
    <location>
        <begin position="31"/>
        <end position="284"/>
    </location>
</feature>
<keyword evidence="2 4" id="KW-0813">Transport</keyword>
<keyword evidence="4" id="KW-0592">Phosphate transport</keyword>
<keyword evidence="3" id="KW-0732">Signal</keyword>
<gene>
    <name evidence="6" type="ORF">FJZ47_11960</name>
</gene>
<evidence type="ECO:0000256" key="3">
    <source>
        <dbReference type="ARBA" id="ARBA00022729"/>
    </source>
</evidence>
<comment type="caution">
    <text evidence="6">The sequence shown here is derived from an EMBL/GenBank/DDBJ whole genome shotgun (WGS) entry which is preliminary data.</text>
</comment>
<dbReference type="GO" id="GO:0042301">
    <property type="term" value="F:phosphate ion binding"/>
    <property type="evidence" value="ECO:0007669"/>
    <property type="project" value="UniProtKB-UniRule"/>
</dbReference>
<comment type="similarity">
    <text evidence="1 4">Belongs to the PstS family.</text>
</comment>
<evidence type="ECO:0000313" key="6">
    <source>
        <dbReference type="EMBL" id="MBM3224500.1"/>
    </source>
</evidence>
<dbReference type="NCBIfam" id="TIGR02136">
    <property type="entry name" value="ptsS_2"/>
    <property type="match status" value="1"/>
</dbReference>
<dbReference type="InterPro" id="IPR050811">
    <property type="entry name" value="Phosphate_ABC_transporter"/>
</dbReference>
<evidence type="ECO:0000313" key="7">
    <source>
        <dbReference type="Proteomes" id="UP000712673"/>
    </source>
</evidence>
<dbReference type="InterPro" id="IPR024370">
    <property type="entry name" value="PBP_domain"/>
</dbReference>
<sequence>MSSMLVCGSTHFALAQVTVDPALQPYAKASGVSGNLNSIGSDTLNNLLTLWAEGFRAVYPNVNIQIEGKGSSTAPPALIEGTAQLGPMSRPMKAAEIDAFEKKYGYKPTEIKVAIDALAVFVHKDNPMTGLSLDQLDGLFSSTQKRGGKPINTWGDLGLTGAWANRPLSLYGRNSASGTYGFFKEQVLKNGDFRATVKEQPGSSSVVQGIANDLAGVGYSGIGYKTSGVKALPLAEKTNGAVQEPSLENCLAGSYPLARFLYIYVNKKPGAPMDKLIYEFVKFINAKEGQAIVVKDGYYPMPASIATETLSALK</sequence>